<evidence type="ECO:0008006" key="3">
    <source>
        <dbReference type="Google" id="ProtNLM"/>
    </source>
</evidence>
<dbReference type="NCBIfam" id="TIGR02458">
    <property type="entry name" value="CbtA"/>
    <property type="match status" value="1"/>
</dbReference>
<proteinExistence type="predicted"/>
<feature type="transmembrane region" description="Helical" evidence="1">
    <location>
        <begin position="169"/>
        <end position="188"/>
    </location>
</feature>
<sequence>MLKRILLAALVAGLVGGIMITIVQEFTTTPLILHAEQFESDQSAHVHESMTTPGRVQEFSNVETEAWPPADGVERTLFTSFGNIVAGVGFALILVAGFALHGGEVDGRRGIIWGLAGFAVFSLVPALGLPPEVPGAMAAELVARQGWWLAAVAATALGLTLMVFGRKTVWIVLGAVVLAAPHIIGAPHPQEFTSEVPG</sequence>
<accession>A0A382YAW7</accession>
<feature type="non-terminal residue" evidence="2">
    <location>
        <position position="198"/>
    </location>
</feature>
<protein>
    <recommendedName>
        <fullName evidence="3">Cobalt transporter</fullName>
    </recommendedName>
</protein>
<reference evidence="2" key="1">
    <citation type="submission" date="2018-05" db="EMBL/GenBank/DDBJ databases">
        <authorList>
            <person name="Lanie J.A."/>
            <person name="Ng W.-L."/>
            <person name="Kazmierczak K.M."/>
            <person name="Andrzejewski T.M."/>
            <person name="Davidsen T.M."/>
            <person name="Wayne K.J."/>
            <person name="Tettelin H."/>
            <person name="Glass J.I."/>
            <person name="Rusch D."/>
            <person name="Podicherti R."/>
            <person name="Tsui H.-C.T."/>
            <person name="Winkler M.E."/>
        </authorList>
    </citation>
    <scope>NUCLEOTIDE SEQUENCE</scope>
</reference>
<gene>
    <name evidence="2" type="ORF">METZ01_LOCUS433320</name>
</gene>
<dbReference type="EMBL" id="UINC01174375">
    <property type="protein sequence ID" value="SVD80466.1"/>
    <property type="molecule type" value="Genomic_DNA"/>
</dbReference>
<organism evidence="2">
    <name type="scientific">marine metagenome</name>
    <dbReference type="NCBI Taxonomy" id="408172"/>
    <lineage>
        <taxon>unclassified sequences</taxon>
        <taxon>metagenomes</taxon>
        <taxon>ecological metagenomes</taxon>
    </lineage>
</organism>
<dbReference type="InterPro" id="IPR012666">
    <property type="entry name" value="CbtA_put"/>
</dbReference>
<keyword evidence="1" id="KW-0812">Transmembrane</keyword>
<keyword evidence="1" id="KW-0472">Membrane</keyword>
<dbReference type="AlphaFoldDB" id="A0A382YAW7"/>
<evidence type="ECO:0000256" key="1">
    <source>
        <dbReference type="SAM" id="Phobius"/>
    </source>
</evidence>
<feature type="transmembrane region" description="Helical" evidence="1">
    <location>
        <begin position="147"/>
        <end position="164"/>
    </location>
</feature>
<evidence type="ECO:0000313" key="2">
    <source>
        <dbReference type="EMBL" id="SVD80466.1"/>
    </source>
</evidence>
<name>A0A382YAW7_9ZZZZ</name>
<feature type="transmembrane region" description="Helical" evidence="1">
    <location>
        <begin position="110"/>
        <end position="127"/>
    </location>
</feature>
<dbReference type="Pfam" id="PF09490">
    <property type="entry name" value="CbtA"/>
    <property type="match status" value="1"/>
</dbReference>
<keyword evidence="1" id="KW-1133">Transmembrane helix</keyword>
<feature type="transmembrane region" description="Helical" evidence="1">
    <location>
        <begin position="77"/>
        <end position="98"/>
    </location>
</feature>